<evidence type="ECO:0000256" key="4">
    <source>
        <dbReference type="ARBA" id="ARBA00022737"/>
    </source>
</evidence>
<keyword evidence="8" id="KW-0966">Cell projection</keyword>
<dbReference type="PANTHER" id="PTHR12442">
    <property type="entry name" value="DYNEIN INTERMEDIATE CHAIN"/>
    <property type="match status" value="1"/>
</dbReference>
<evidence type="ECO:0000313" key="14">
    <source>
        <dbReference type="EMBL" id="KAG9391437.1"/>
    </source>
</evidence>
<feature type="repeat" description="WD" evidence="12">
    <location>
        <begin position="624"/>
        <end position="666"/>
    </location>
</feature>
<evidence type="ECO:0000256" key="11">
    <source>
        <dbReference type="ARBA" id="ARBA00041557"/>
    </source>
</evidence>
<comment type="subcellular location">
    <subcellularLocation>
        <location evidence="1">Cytoplasm</location>
        <location evidence="1">Cytoskeleton</location>
        <location evidence="1">Flagellum axoneme</location>
    </subcellularLocation>
    <subcellularLocation>
        <location evidence="9">Dynein axonemal particle</location>
    </subcellularLocation>
</comment>
<keyword evidence="2" id="KW-0963">Cytoplasm</keyword>
<dbReference type="InterPro" id="IPR001680">
    <property type="entry name" value="WD40_rpt"/>
</dbReference>
<dbReference type="GO" id="GO:0005858">
    <property type="term" value="C:axonemal dynein complex"/>
    <property type="evidence" value="ECO:0007669"/>
    <property type="project" value="TreeGrafter"/>
</dbReference>
<proteinExistence type="predicted"/>
<dbReference type="AlphaFoldDB" id="A0A8J6B784"/>
<feature type="region of interest" description="Disordered" evidence="13">
    <location>
        <begin position="60"/>
        <end position="95"/>
    </location>
</feature>
<dbReference type="OrthoDB" id="10259804at2759"/>
<organism evidence="14 15">
    <name type="scientific">Carpediemonas membranifera</name>
    <dbReference type="NCBI Taxonomy" id="201153"/>
    <lineage>
        <taxon>Eukaryota</taxon>
        <taxon>Metamonada</taxon>
        <taxon>Carpediemonas-like organisms</taxon>
        <taxon>Carpediemonas</taxon>
    </lineage>
</organism>
<evidence type="ECO:0000256" key="6">
    <source>
        <dbReference type="ARBA" id="ARBA00023069"/>
    </source>
</evidence>
<protein>
    <recommendedName>
        <fullName evidence="10">Dynein axonemal intermediate chain 4</fullName>
    </recommendedName>
    <alternativeName>
        <fullName evidence="11">WD repeat-containing protein 78</fullName>
    </alternativeName>
</protein>
<keyword evidence="6" id="KW-0969">Cilium</keyword>
<dbReference type="PANTHER" id="PTHR12442:SF12">
    <property type="entry name" value="DYNEIN AXONEMAL INTERMEDIATE CHAIN 4"/>
    <property type="match status" value="1"/>
</dbReference>
<gene>
    <name evidence="14" type="ORF">J8273_6197</name>
</gene>
<evidence type="ECO:0000256" key="12">
    <source>
        <dbReference type="PROSITE-ProRule" id="PRU00221"/>
    </source>
</evidence>
<name>A0A8J6B784_9EUKA</name>
<evidence type="ECO:0000256" key="9">
    <source>
        <dbReference type="ARBA" id="ARBA00024190"/>
    </source>
</evidence>
<dbReference type="PROSITE" id="PS50082">
    <property type="entry name" value="WD_REPEATS_2"/>
    <property type="match status" value="1"/>
</dbReference>
<accession>A0A8J6B784</accession>
<evidence type="ECO:0000256" key="10">
    <source>
        <dbReference type="ARBA" id="ARBA00040002"/>
    </source>
</evidence>
<keyword evidence="15" id="KW-1185">Reference proteome</keyword>
<dbReference type="InterPro" id="IPR015943">
    <property type="entry name" value="WD40/YVTN_repeat-like_dom_sf"/>
</dbReference>
<dbReference type="Pfam" id="PF00400">
    <property type="entry name" value="WD40"/>
    <property type="match status" value="2"/>
</dbReference>
<evidence type="ECO:0000256" key="8">
    <source>
        <dbReference type="ARBA" id="ARBA00023273"/>
    </source>
</evidence>
<evidence type="ECO:0000256" key="7">
    <source>
        <dbReference type="ARBA" id="ARBA00023212"/>
    </source>
</evidence>
<dbReference type="InterPro" id="IPR050687">
    <property type="entry name" value="Dynein_IC"/>
</dbReference>
<feature type="compositionally biased region" description="Acidic residues" evidence="13">
    <location>
        <begin position="64"/>
        <end position="73"/>
    </location>
</feature>
<comment type="caution">
    <text evidence="14">The sequence shown here is derived from an EMBL/GenBank/DDBJ whole genome shotgun (WGS) entry which is preliminary data.</text>
</comment>
<dbReference type="PROSITE" id="PS50294">
    <property type="entry name" value="WD_REPEATS_REGION"/>
    <property type="match status" value="1"/>
</dbReference>
<keyword evidence="4" id="KW-0677">Repeat</keyword>
<dbReference type="GO" id="GO:0003341">
    <property type="term" value="P:cilium movement"/>
    <property type="evidence" value="ECO:0007669"/>
    <property type="project" value="TreeGrafter"/>
</dbReference>
<evidence type="ECO:0000256" key="5">
    <source>
        <dbReference type="ARBA" id="ARBA00022846"/>
    </source>
</evidence>
<evidence type="ECO:0000256" key="3">
    <source>
        <dbReference type="ARBA" id="ARBA00022574"/>
    </source>
</evidence>
<dbReference type="Gene3D" id="2.130.10.10">
    <property type="entry name" value="YVTN repeat-like/Quinoprotein amine dehydrogenase"/>
    <property type="match status" value="2"/>
</dbReference>
<sequence length="771" mass="82616">MNPPPKRLLVNNVGKTMMEKRIEEERLRNLQFQSTVSREGEEDEDEYPSDVISFSDAFSVGGMSDDDLMDDDSFAGSDMESPTPRLVPSPSRPIAATPVPAEVAAEPEPEPETKKPVTHLRVVLAESDTITLLSQPNIVYPTDGVDTPPVVQANERYAQVLEKYRLGETVVDRGVQTVVSFTKDKKSATNPITKAHKQVAALEVEIFDSLQALEEEEVAIPESGPVNSLAHAVSGVNDDATTTGGGPGDDWDARSVMTAYTAYTMTANTAPSEAGTIFTGTGLTAGSQTGGASVIMPAEGTASMADVGIKAPNRKIMHDPTLPNVLRIAERIIHGNTYETKLKLWSSFAEKPQPNATRRLSRGRSLSIAQGSRRLSTLNRSQGIEGAEARVPGFEPLWTSASPCMGELDVTAMAWGGPRAPDLLAVAYGRLSFNPGPQDVGTIAVWTPRNPAHPELVLRVPCLVVSLAWSPDRPQALAAGMHDGRVCLYDVLAPVVDLKTGLHTPALSTSFASRKHQDAVWAMAWIQASQAATASDLLLSVSSDGRVTQRSLKKSLSPDDIMLLKTTGSTHNPIMAGESPLAKVVAGLALGVTAHDRNVYLVGTDDGAVYRCSRTYNEQYLSTYYGHNGSVTSVAYSPFTAGVFLTSSTDGTVRVWEVEESEPILAIQHKDCVTAAAWCPFSATVFVTGTTGGELCLWDLAYSVTEPVMQLDGPPVQKLAFNGSSAVLSVGYSGGKVMMLHLTEIPYVDATTDAEEQADLLNMALEQLRES</sequence>
<feature type="region of interest" description="Disordered" evidence="13">
    <location>
        <begin position="31"/>
        <end position="50"/>
    </location>
</feature>
<evidence type="ECO:0000256" key="1">
    <source>
        <dbReference type="ARBA" id="ARBA00004611"/>
    </source>
</evidence>
<dbReference type="Proteomes" id="UP000717585">
    <property type="component" value="Unassembled WGS sequence"/>
</dbReference>
<keyword evidence="5" id="KW-0282">Flagellum</keyword>
<dbReference type="GO" id="GO:0045504">
    <property type="term" value="F:dynein heavy chain binding"/>
    <property type="evidence" value="ECO:0007669"/>
    <property type="project" value="TreeGrafter"/>
</dbReference>
<evidence type="ECO:0000313" key="15">
    <source>
        <dbReference type="Proteomes" id="UP000717585"/>
    </source>
</evidence>
<keyword evidence="7" id="KW-0206">Cytoskeleton</keyword>
<reference evidence="14" key="1">
    <citation type="submission" date="2021-05" db="EMBL/GenBank/DDBJ databases">
        <title>A free-living protist that lacks canonical eukaryotic 1 DNA replication and segregation systems.</title>
        <authorList>
            <person name="Salas-Leiva D.E."/>
            <person name="Tromer E.C."/>
            <person name="Curtis B.A."/>
            <person name="Jerlstrom-Hultqvist J."/>
            <person name="Kolisko M."/>
            <person name="Yi Z."/>
            <person name="Salas-Leiva J.S."/>
            <person name="Gallot-Lavallee L."/>
            <person name="Kops G.J.P.L."/>
            <person name="Archibald J.M."/>
            <person name="Simpson A.G.B."/>
            <person name="Roger A.J."/>
        </authorList>
    </citation>
    <scope>NUCLEOTIDE SEQUENCE</scope>
    <source>
        <strain evidence="14">BICM</strain>
    </source>
</reference>
<keyword evidence="3 12" id="KW-0853">WD repeat</keyword>
<dbReference type="EMBL" id="JAHDYR010000053">
    <property type="protein sequence ID" value="KAG9391437.1"/>
    <property type="molecule type" value="Genomic_DNA"/>
</dbReference>
<dbReference type="SMART" id="SM00320">
    <property type="entry name" value="WD40"/>
    <property type="match status" value="4"/>
</dbReference>
<dbReference type="GO" id="GO:0045503">
    <property type="term" value="F:dynein light chain binding"/>
    <property type="evidence" value="ECO:0007669"/>
    <property type="project" value="TreeGrafter"/>
</dbReference>
<dbReference type="SUPFAM" id="SSF50978">
    <property type="entry name" value="WD40 repeat-like"/>
    <property type="match status" value="1"/>
</dbReference>
<evidence type="ECO:0000256" key="2">
    <source>
        <dbReference type="ARBA" id="ARBA00022490"/>
    </source>
</evidence>
<dbReference type="InterPro" id="IPR036322">
    <property type="entry name" value="WD40_repeat_dom_sf"/>
</dbReference>
<dbReference type="GO" id="GO:0120293">
    <property type="term" value="C:dynein axonemal particle"/>
    <property type="evidence" value="ECO:0007669"/>
    <property type="project" value="UniProtKB-SubCell"/>
</dbReference>
<evidence type="ECO:0000256" key="13">
    <source>
        <dbReference type="SAM" id="MobiDB-lite"/>
    </source>
</evidence>